<evidence type="ECO:0000256" key="3">
    <source>
        <dbReference type="ARBA" id="ARBA00009528"/>
    </source>
</evidence>
<evidence type="ECO:0000256" key="7">
    <source>
        <dbReference type="ARBA" id="ARBA00023211"/>
    </source>
</evidence>
<evidence type="ECO:0000256" key="2">
    <source>
        <dbReference type="ARBA" id="ARBA00000967"/>
    </source>
</evidence>
<feature type="binding site" evidence="8">
    <location>
        <position position="255"/>
    </location>
    <ligand>
        <name>Mn(2+)</name>
        <dbReference type="ChEBI" id="CHEBI:29035"/>
        <label>2</label>
    </ligand>
</feature>
<dbReference type="EMBL" id="CP104964">
    <property type="protein sequence ID" value="UXN68104.1"/>
    <property type="molecule type" value="Genomic_DNA"/>
</dbReference>
<feature type="binding site" evidence="8">
    <location>
        <position position="334"/>
    </location>
    <ligand>
        <name>Mn(2+)</name>
        <dbReference type="ChEBI" id="CHEBI:29035"/>
        <label>1</label>
    </ligand>
</feature>
<comment type="catalytic activity">
    <reaction evidence="1 8">
        <text>Release of an N-terminal amino acid, Xaa-|-Yaa-, in which Xaa is preferably Leu, but may be other amino acids including Pro although not Arg or Lys, and Yaa may be Pro. Amino acid amides and methyl esters are also readily hydrolyzed, but rates on arylamides are exceedingly low.</text>
        <dbReference type="EC" id="3.4.11.1"/>
    </reaction>
</comment>
<feature type="binding site" evidence="8">
    <location>
        <position position="332"/>
    </location>
    <ligand>
        <name>Mn(2+)</name>
        <dbReference type="ChEBI" id="CHEBI:29035"/>
        <label>1</label>
    </ligand>
</feature>
<gene>
    <name evidence="8" type="primary">pepA</name>
    <name evidence="10" type="ORF">N8A98_00895</name>
</gene>
<feature type="domain" description="Cytosol aminopeptidase" evidence="9">
    <location>
        <begin position="173"/>
        <end position="477"/>
    </location>
</feature>
<keyword evidence="11" id="KW-1185">Reference proteome</keyword>
<keyword evidence="6 8" id="KW-0378">Hydrolase</keyword>
<keyword evidence="8" id="KW-0963">Cytoplasm</keyword>
<feature type="binding site" evidence="8">
    <location>
        <position position="273"/>
    </location>
    <ligand>
        <name>Mn(2+)</name>
        <dbReference type="ChEBI" id="CHEBI:29035"/>
        <label>2</label>
    </ligand>
</feature>
<dbReference type="InterPro" id="IPR043472">
    <property type="entry name" value="Macro_dom-like"/>
</dbReference>
<name>A0ABY6C775_9HYPH</name>
<dbReference type="EC" id="3.4.11.1" evidence="8"/>
<feature type="binding site" evidence="8">
    <location>
        <position position="334"/>
    </location>
    <ligand>
        <name>Mn(2+)</name>
        <dbReference type="ChEBI" id="CHEBI:29035"/>
        <label>2</label>
    </ligand>
</feature>
<comment type="similarity">
    <text evidence="3 8">Belongs to the peptidase M17 family.</text>
</comment>
<evidence type="ECO:0000259" key="9">
    <source>
        <dbReference type="Pfam" id="PF00883"/>
    </source>
</evidence>
<geneLocation type="plasmid" evidence="10 11">
    <name>p_unnamed1</name>
</geneLocation>
<evidence type="ECO:0000313" key="10">
    <source>
        <dbReference type="EMBL" id="UXN68104.1"/>
    </source>
</evidence>
<evidence type="ECO:0000256" key="4">
    <source>
        <dbReference type="ARBA" id="ARBA00022438"/>
    </source>
</evidence>
<dbReference type="Pfam" id="PF00883">
    <property type="entry name" value="Peptidase_M17"/>
    <property type="match status" value="1"/>
</dbReference>
<sequence>MREEQMDVIFEASGASGTAGTVAKILNRGSLGSFIKSAARPERLSRVLRAEGFAADTGDITILLAPEGHEEDRLVLVGVSDDASVFEAQAAGARLAVRCLDLSGGLALSCPEGLDVALFGEFVYGFLVRSYRFDIYRSDQHTGPGRLTLLDCPEAVVDSVKRLRIAAEATHSVRDLVNEPGNMLPPLELAARIERLCAPLGIAVEILEAWKLEELGANLVLAVGQGSVNPPCMVVLRLKGEGATVGLAGKGVTFDTGGIHIKPVAGMWEMKNDMAGAATIAASMAAMARLGIRRSVVAALGLAENMTSGSASRPGDVVKSLAGPNVEIRNTDCEGRLVLADCLAYLQQRFAPSQLIDVATLTYAVQIGLGPRYAGVYGNDRPAMDRLLRAAQSTGELAWPMPVDAGFHDELKSDFADFVNWPGVTYGNASIAAAFLEKFVSKETSWLHIDIAGPAYAPNGSPLSPPGGTGFGLRMLVDYLAGESVA</sequence>
<dbReference type="InterPro" id="IPR011356">
    <property type="entry name" value="Leucine_aapep/pepB"/>
</dbReference>
<evidence type="ECO:0000256" key="8">
    <source>
        <dbReference type="HAMAP-Rule" id="MF_00181"/>
    </source>
</evidence>
<organism evidence="10 11">
    <name type="scientific">Devosia neptuniae</name>
    <dbReference type="NCBI Taxonomy" id="191302"/>
    <lineage>
        <taxon>Bacteria</taxon>
        <taxon>Pseudomonadati</taxon>
        <taxon>Pseudomonadota</taxon>
        <taxon>Alphaproteobacteria</taxon>
        <taxon>Hyphomicrobiales</taxon>
        <taxon>Devosiaceae</taxon>
        <taxon>Devosia</taxon>
    </lineage>
</organism>
<feature type="active site" evidence="8">
    <location>
        <position position="336"/>
    </location>
</feature>
<dbReference type="Gene3D" id="3.40.630.10">
    <property type="entry name" value="Zn peptidases"/>
    <property type="match status" value="1"/>
</dbReference>
<feature type="binding site" evidence="8">
    <location>
        <position position="255"/>
    </location>
    <ligand>
        <name>Mn(2+)</name>
        <dbReference type="ChEBI" id="CHEBI:29035"/>
        <label>1</label>
    </ligand>
</feature>
<dbReference type="PANTHER" id="PTHR11963">
    <property type="entry name" value="LEUCINE AMINOPEPTIDASE-RELATED"/>
    <property type="match status" value="1"/>
</dbReference>
<evidence type="ECO:0000313" key="11">
    <source>
        <dbReference type="Proteomes" id="UP001061862"/>
    </source>
</evidence>
<accession>A0ABY6C775</accession>
<dbReference type="GO" id="GO:0004177">
    <property type="term" value="F:aminopeptidase activity"/>
    <property type="evidence" value="ECO:0007669"/>
    <property type="project" value="UniProtKB-KW"/>
</dbReference>
<dbReference type="Gene3D" id="3.40.220.10">
    <property type="entry name" value="Leucine Aminopeptidase, subunit E, domain 1"/>
    <property type="match status" value="1"/>
</dbReference>
<feature type="binding site" evidence="8">
    <location>
        <position position="250"/>
    </location>
    <ligand>
        <name>Mn(2+)</name>
        <dbReference type="ChEBI" id="CHEBI:29035"/>
        <label>2</label>
    </ligand>
</feature>
<comment type="function">
    <text evidence="8">Presumably involved in the processing and regular turnover of intracellular proteins. Catalyzes the removal of unsubstituted N-terminal amino acids from various peptides.</text>
</comment>
<keyword evidence="7 8" id="KW-0464">Manganese</keyword>
<protein>
    <recommendedName>
        <fullName evidence="8">Probable cytosol aminopeptidase</fullName>
        <ecNumber evidence="8">3.4.11.1</ecNumber>
    </recommendedName>
    <alternativeName>
        <fullName evidence="8">Leucine aminopeptidase</fullName>
        <shortName evidence="8">LAP</shortName>
        <ecNumber evidence="8">3.4.11.10</ecNumber>
    </alternativeName>
    <alternativeName>
        <fullName evidence="8">Leucyl aminopeptidase</fullName>
    </alternativeName>
</protein>
<evidence type="ECO:0000256" key="6">
    <source>
        <dbReference type="ARBA" id="ARBA00022801"/>
    </source>
</evidence>
<keyword evidence="4 8" id="KW-0031">Aminopeptidase</keyword>
<dbReference type="SUPFAM" id="SSF53187">
    <property type="entry name" value="Zn-dependent exopeptidases"/>
    <property type="match status" value="1"/>
</dbReference>
<comment type="cofactor">
    <cofactor evidence="8">
        <name>Mn(2+)</name>
        <dbReference type="ChEBI" id="CHEBI:29035"/>
    </cofactor>
    <text evidence="8">Binds 2 manganese ions per subunit.</text>
</comment>
<feature type="active site" evidence="8">
    <location>
        <position position="262"/>
    </location>
</feature>
<reference evidence="10 11" key="1">
    <citation type="submission" date="2022-09" db="EMBL/GenBank/DDBJ databases">
        <title>Interaction between co-microsymbionts with complementary sets of symbiotic genes in legume-rhizobium systems.</title>
        <authorList>
            <person name="Safronova V."/>
            <person name="Sazanova A."/>
            <person name="Afonin A."/>
            <person name="Chirak E."/>
        </authorList>
    </citation>
    <scope>NUCLEOTIDE SEQUENCE [LARGE SCALE GENOMIC DNA]</scope>
    <source>
        <strain evidence="10 11">A18/4-1</strain>
        <plasmid evidence="10 11">p_unnamed1</plasmid>
    </source>
</reference>
<dbReference type="SUPFAM" id="SSF52949">
    <property type="entry name" value="Macro domain-like"/>
    <property type="match status" value="1"/>
</dbReference>
<keyword evidence="8" id="KW-0479">Metal-binding</keyword>
<keyword evidence="5 8" id="KW-0645">Protease</keyword>
<dbReference type="PRINTS" id="PR00481">
    <property type="entry name" value="LAMNOPPTDASE"/>
</dbReference>
<comment type="subcellular location">
    <subcellularLocation>
        <location evidence="8">Cytoplasm</location>
    </subcellularLocation>
</comment>
<dbReference type="EC" id="3.4.11.10" evidence="8"/>
<evidence type="ECO:0000256" key="5">
    <source>
        <dbReference type="ARBA" id="ARBA00022670"/>
    </source>
</evidence>
<keyword evidence="10" id="KW-0614">Plasmid</keyword>
<proteinExistence type="inferred from homology"/>
<dbReference type="RefSeq" id="WP_262165746.1">
    <property type="nucleotide sequence ID" value="NZ_CP104964.1"/>
</dbReference>
<dbReference type="InterPro" id="IPR023042">
    <property type="entry name" value="Peptidase_M17_leu_NH2_pept"/>
</dbReference>
<evidence type="ECO:0000256" key="1">
    <source>
        <dbReference type="ARBA" id="ARBA00000135"/>
    </source>
</evidence>
<dbReference type="CDD" id="cd00433">
    <property type="entry name" value="Peptidase_M17"/>
    <property type="match status" value="1"/>
</dbReference>
<comment type="catalytic activity">
    <reaction evidence="2 8">
        <text>Release of an N-terminal amino acid, preferentially leucine, but not glutamic or aspartic acids.</text>
        <dbReference type="EC" id="3.4.11.10"/>
    </reaction>
</comment>
<dbReference type="HAMAP" id="MF_00181">
    <property type="entry name" value="Cytosol_peptidase_M17"/>
    <property type="match status" value="1"/>
</dbReference>
<dbReference type="InterPro" id="IPR000819">
    <property type="entry name" value="Peptidase_M17_C"/>
</dbReference>
<dbReference type="Proteomes" id="UP001061862">
    <property type="component" value="Plasmid p_unnamed1"/>
</dbReference>
<dbReference type="PANTHER" id="PTHR11963:SF23">
    <property type="entry name" value="CYTOSOL AMINOPEPTIDASE"/>
    <property type="match status" value="1"/>
</dbReference>